<reference evidence="18 19" key="1">
    <citation type="journal article" date="2018" name="G3 (Bethesda)">
        <title>A High-Quality Reference Genome for the Invasive Mosquitofish Gambusia affinis Using a Chicago Library.</title>
        <authorList>
            <person name="Hoffberg S.L."/>
            <person name="Troendle N.J."/>
            <person name="Glenn T.C."/>
            <person name="Mahmud O."/>
            <person name="Louha S."/>
            <person name="Chalopin D."/>
            <person name="Bennetzen J.L."/>
            <person name="Mauricio R."/>
        </authorList>
    </citation>
    <scope>NUCLEOTIDE SEQUENCE [LARGE SCALE GENOMIC DNA]</scope>
    <source>
        <strain evidence="18">NE01/NJP1002.9</strain>
        <tissue evidence="18">Muscle</tissue>
    </source>
</reference>
<evidence type="ECO:0000256" key="9">
    <source>
        <dbReference type="ARBA" id="ARBA00023002"/>
    </source>
</evidence>
<comment type="caution">
    <text evidence="18">The sequence shown here is derived from an EMBL/GenBank/DDBJ whole genome shotgun (WGS) entry which is preliminary data.</text>
</comment>
<dbReference type="PANTHER" id="PTHR45476">
    <property type="entry name" value="CHLORIDE INTRACELLULAR CHANNEL PROTEIN 6-RELATED"/>
    <property type="match status" value="1"/>
</dbReference>
<dbReference type="CDD" id="cd03061">
    <property type="entry name" value="GST_N_CLIC"/>
    <property type="match status" value="1"/>
</dbReference>
<dbReference type="Gene3D" id="3.40.30.10">
    <property type="entry name" value="Glutaredoxin"/>
    <property type="match status" value="1"/>
</dbReference>
<feature type="region of interest" description="Disordered" evidence="16">
    <location>
        <begin position="63"/>
        <end position="120"/>
    </location>
</feature>
<dbReference type="SUPFAM" id="SSF52833">
    <property type="entry name" value="Thioredoxin-like"/>
    <property type="match status" value="1"/>
</dbReference>
<keyword evidence="9" id="KW-0560">Oxidoreductase</keyword>
<dbReference type="EMBL" id="NHOQ01000199">
    <property type="protein sequence ID" value="PWA32268.1"/>
    <property type="molecule type" value="Genomic_DNA"/>
</dbReference>
<evidence type="ECO:0000256" key="3">
    <source>
        <dbReference type="ARBA" id="ARBA00007655"/>
    </source>
</evidence>
<feature type="compositionally biased region" description="Basic and acidic residues" evidence="16">
    <location>
        <begin position="509"/>
        <end position="539"/>
    </location>
</feature>
<dbReference type="InterPro" id="IPR036282">
    <property type="entry name" value="Glutathione-S-Trfase_C_sf"/>
</dbReference>
<evidence type="ECO:0000256" key="5">
    <source>
        <dbReference type="ARBA" id="ARBA00022490"/>
    </source>
</evidence>
<keyword evidence="6" id="KW-0812">Transmembrane</keyword>
<evidence type="ECO:0000256" key="11">
    <source>
        <dbReference type="ARBA" id="ARBA00023136"/>
    </source>
</evidence>
<name>A0A315W912_GAMAF</name>
<dbReference type="PRINTS" id="PR01263">
    <property type="entry name" value="INTCLCHANNEL"/>
</dbReference>
<dbReference type="SUPFAM" id="SSF47616">
    <property type="entry name" value="GST C-terminal domain-like"/>
    <property type="match status" value="1"/>
</dbReference>
<keyword evidence="4" id="KW-0813">Transport</keyword>
<evidence type="ECO:0000256" key="7">
    <source>
        <dbReference type="ARBA" id="ARBA00022882"/>
    </source>
</evidence>
<evidence type="ECO:0000256" key="4">
    <source>
        <dbReference type="ARBA" id="ARBA00022448"/>
    </source>
</evidence>
<keyword evidence="10" id="KW-0406">Ion transport</keyword>
<evidence type="ECO:0000256" key="8">
    <source>
        <dbReference type="ARBA" id="ARBA00022989"/>
    </source>
</evidence>
<dbReference type="Proteomes" id="UP000250572">
    <property type="component" value="Unassembled WGS sequence"/>
</dbReference>
<keyword evidence="19" id="KW-1185">Reference proteome</keyword>
<comment type="subcellular location">
    <subcellularLocation>
        <location evidence="2">Cytoplasm</location>
    </subcellularLocation>
    <subcellularLocation>
        <location evidence="1">Membrane</location>
        <topology evidence="1">Single-pass membrane protein</topology>
    </subcellularLocation>
</comment>
<evidence type="ECO:0000256" key="16">
    <source>
        <dbReference type="SAM" id="MobiDB-lite"/>
    </source>
</evidence>
<dbReference type="STRING" id="33528.ENSGAFP00000004055"/>
<evidence type="ECO:0000256" key="12">
    <source>
        <dbReference type="ARBA" id="ARBA00023173"/>
    </source>
</evidence>
<evidence type="ECO:0000313" key="19">
    <source>
        <dbReference type="Proteomes" id="UP000250572"/>
    </source>
</evidence>
<dbReference type="GO" id="GO:0034707">
    <property type="term" value="C:chloride channel complex"/>
    <property type="evidence" value="ECO:0007669"/>
    <property type="project" value="UniProtKB-KW"/>
</dbReference>
<evidence type="ECO:0000256" key="2">
    <source>
        <dbReference type="ARBA" id="ARBA00004496"/>
    </source>
</evidence>
<dbReference type="Pfam" id="PF13410">
    <property type="entry name" value="GST_C_2"/>
    <property type="match status" value="1"/>
</dbReference>
<dbReference type="InterPro" id="IPR036249">
    <property type="entry name" value="Thioredoxin-like_sf"/>
</dbReference>
<dbReference type="InterPro" id="IPR053823">
    <property type="entry name" value="CLIC_N"/>
</dbReference>
<feature type="domain" description="CLIC N-terminal" evidence="17">
    <location>
        <begin position="729"/>
        <end position="813"/>
    </location>
</feature>
<evidence type="ECO:0000259" key="17">
    <source>
        <dbReference type="Pfam" id="PF22441"/>
    </source>
</evidence>
<dbReference type="PANTHER" id="PTHR45476:SF1">
    <property type="entry name" value="CHLORIDE INTRACELLULAR CHANNEL PROTEIN 6"/>
    <property type="match status" value="1"/>
</dbReference>
<keyword evidence="14" id="KW-0407">Ion channel</keyword>
<keyword evidence="8" id="KW-1133">Transmembrane helix</keyword>
<comment type="catalytic activity">
    <reaction evidence="15">
        <text>chloride(in) = chloride(out)</text>
        <dbReference type="Rhea" id="RHEA:29823"/>
        <dbReference type="ChEBI" id="CHEBI:17996"/>
    </reaction>
</comment>
<feature type="compositionally biased region" description="Basic and acidic residues" evidence="16">
    <location>
        <begin position="76"/>
        <end position="102"/>
    </location>
</feature>
<keyword evidence="5" id="KW-0963">Cytoplasm</keyword>
<feature type="region of interest" description="Disordered" evidence="16">
    <location>
        <begin position="254"/>
        <end position="291"/>
    </location>
</feature>
<protein>
    <recommendedName>
        <fullName evidence="17">CLIC N-terminal domain-containing protein</fullName>
    </recommendedName>
</protein>
<evidence type="ECO:0000256" key="10">
    <source>
        <dbReference type="ARBA" id="ARBA00023065"/>
    </source>
</evidence>
<dbReference type="AlphaFoldDB" id="A0A315W912"/>
<keyword evidence="7" id="KW-0851">Voltage-gated channel</keyword>
<feature type="compositionally biased region" description="Basic and acidic residues" evidence="16">
    <location>
        <begin position="110"/>
        <end position="120"/>
    </location>
</feature>
<evidence type="ECO:0000256" key="14">
    <source>
        <dbReference type="ARBA" id="ARBA00023303"/>
    </source>
</evidence>
<dbReference type="Pfam" id="PF22441">
    <property type="entry name" value="CLIC-like_N"/>
    <property type="match status" value="1"/>
</dbReference>
<keyword evidence="11" id="KW-0472">Membrane</keyword>
<keyword evidence="12" id="KW-0869">Chloride channel</keyword>
<gene>
    <name evidence="18" type="ORF">CCH79_00013134</name>
</gene>
<evidence type="ECO:0000256" key="13">
    <source>
        <dbReference type="ARBA" id="ARBA00023214"/>
    </source>
</evidence>
<dbReference type="InterPro" id="IPR002946">
    <property type="entry name" value="CLIC"/>
</dbReference>
<evidence type="ECO:0000256" key="6">
    <source>
        <dbReference type="ARBA" id="ARBA00022692"/>
    </source>
</evidence>
<evidence type="ECO:0000256" key="1">
    <source>
        <dbReference type="ARBA" id="ARBA00004167"/>
    </source>
</evidence>
<dbReference type="GO" id="GO:0016491">
    <property type="term" value="F:oxidoreductase activity"/>
    <property type="evidence" value="ECO:0007669"/>
    <property type="project" value="UniProtKB-KW"/>
</dbReference>
<feature type="compositionally biased region" description="Polar residues" evidence="16">
    <location>
        <begin position="262"/>
        <end position="280"/>
    </location>
</feature>
<feature type="region of interest" description="Disordered" evidence="16">
    <location>
        <begin position="507"/>
        <end position="539"/>
    </location>
</feature>
<accession>A0A315W912</accession>
<keyword evidence="13" id="KW-0868">Chloride</keyword>
<sequence length="1001" mass="114136">MAQFSSCQHPDLSNRAVIYSPLAICSDRDTQSGKEDEEPMGEFEEVELAEEVGEDVLMLTAAGQEQVDDTVNELRQQSENEDTRRSEVASLQHEEGEEHVNEGTEAEDEDRGKLDEQTKDKECEIIISSSVLAETKTYQISDCSEVHREEIYAEECMETDPIEKNMRDSSLKELQVNSLDVCQGQSRDGKKYSVGKTSEGTTQDPDHLERDLAQVLTPVKENVGSQGNKCQSNECIEVNTLTQTEDNQIITNHQDEVKNNENGKNTNTISGPNDQHSNVESKIGSEAGEETDPGTLLAVTFEPQSLTEIGVAERKTGARVGQAETLEDEEYERKTCREVIEDLVFEGKDEMEKEMFHQIENLAVDVHVEPGELHVQDVSVDRHKDKIFDKERDSFEMNEITEVPLKENTTTTTERGRVQEHLLQDLRMSEIDPGDNQELRQLAEDKKKTEQENAIEGEVEMGEEPVTVLDDYIIESIEVPNISFIRWPVGTTSERPQDKELQKVTVQAGEKEEEKTTQVQKKEKCTKQEGEKEKLKEKEEKKDYQILKDIKKDFEVKGLKQAIENGTVGVQPQPLWNEGQGKLKLLSTMRKDDDWIKRDQQDEGSGEEVNDRRKELRPFRKNVLENERRGQEWMIEKNVPEPQSSPKKGDWMKELKSVIKDESQSKKKDDHAKKKRVVLLEDGHSYIPQREEMTPDEREEVKLIVHRKVESPVHPKRRNSRTLQDQNHEISLYVKAGSDGVSIGNCPFSQRIFMILLLKGVIFTVTTVDVKRKPTNLQDLAPGVNPPFMTFDGEVKVDVNKIEEFLEEKLTPPRYPRLAPKHPEANTAGIDIFAKFSAYIKNQRRDTHDVSTVSTGRRHIICLIPYSHGIVTVNIYTFSFCPSVMKALEKALLKSLRRLDDFLRTPLSEEIDADAVGDLPESTRSFLDGPELTLADCNLLPKLHILKVVAKKYRGLDIPAEMTGVWRYLACAYLRKEFTSTCPAERETEFAYLDERKGLTY</sequence>
<feature type="region of interest" description="Disordered" evidence="16">
    <location>
        <begin position="182"/>
        <end position="209"/>
    </location>
</feature>
<comment type="similarity">
    <text evidence="3">Belongs to the chloride channel CLIC family.</text>
</comment>
<organism evidence="18 19">
    <name type="scientific">Gambusia affinis</name>
    <name type="common">Western mosquitofish</name>
    <name type="synonym">Heterandria affinis</name>
    <dbReference type="NCBI Taxonomy" id="33528"/>
    <lineage>
        <taxon>Eukaryota</taxon>
        <taxon>Metazoa</taxon>
        <taxon>Chordata</taxon>
        <taxon>Craniata</taxon>
        <taxon>Vertebrata</taxon>
        <taxon>Euteleostomi</taxon>
        <taxon>Actinopterygii</taxon>
        <taxon>Neopterygii</taxon>
        <taxon>Teleostei</taxon>
        <taxon>Neoteleostei</taxon>
        <taxon>Acanthomorphata</taxon>
        <taxon>Ovalentaria</taxon>
        <taxon>Atherinomorphae</taxon>
        <taxon>Cyprinodontiformes</taxon>
        <taxon>Poeciliidae</taxon>
        <taxon>Poeciliinae</taxon>
        <taxon>Gambusia</taxon>
    </lineage>
</organism>
<dbReference type="GO" id="GO:0005254">
    <property type="term" value="F:chloride channel activity"/>
    <property type="evidence" value="ECO:0007669"/>
    <property type="project" value="UniProtKB-KW"/>
</dbReference>
<proteinExistence type="inferred from homology"/>
<dbReference type="Gene3D" id="1.20.1050.10">
    <property type="match status" value="2"/>
</dbReference>
<dbReference type="GO" id="GO:0005737">
    <property type="term" value="C:cytoplasm"/>
    <property type="evidence" value="ECO:0007669"/>
    <property type="project" value="UniProtKB-SubCell"/>
</dbReference>
<evidence type="ECO:0000256" key="15">
    <source>
        <dbReference type="ARBA" id="ARBA00024167"/>
    </source>
</evidence>
<evidence type="ECO:0000313" key="18">
    <source>
        <dbReference type="EMBL" id="PWA32268.1"/>
    </source>
</evidence>